<reference evidence="3 4" key="1">
    <citation type="submission" date="2014-03" db="EMBL/GenBank/DDBJ databases">
        <title>The Genome Sequence of Plasmodium fragile nilgiri.</title>
        <authorList>
            <consortium name="The Broad Institute Genomics Platform"/>
            <consortium name="The Broad Institute Genome Sequencing Center for Infectious Disease"/>
            <person name="Neafsey D."/>
            <person name="Duraisingh M."/>
            <person name="Young S.K."/>
            <person name="Zeng Q."/>
            <person name="Gargeya S."/>
            <person name="Abouelleil A."/>
            <person name="Alvarado L."/>
            <person name="Chapman S.B."/>
            <person name="Gainer-Dewar J."/>
            <person name="Goldberg J."/>
            <person name="Griggs A."/>
            <person name="Gujja S."/>
            <person name="Hansen M."/>
            <person name="Howarth C."/>
            <person name="Imamovic A."/>
            <person name="Larimer J."/>
            <person name="Pearson M."/>
            <person name="Poon T.W."/>
            <person name="Priest M."/>
            <person name="Roberts A."/>
            <person name="Saif S."/>
            <person name="Shea T."/>
            <person name="Sykes S."/>
            <person name="Wortman J."/>
            <person name="Nusbaum C."/>
            <person name="Birren B."/>
        </authorList>
    </citation>
    <scope>NUCLEOTIDE SEQUENCE [LARGE SCALE GENOMIC DNA]</scope>
    <source>
        <strain evidence="4">nilgiri</strain>
    </source>
</reference>
<organism evidence="3 4">
    <name type="scientific">Plasmodium fragile</name>
    <dbReference type="NCBI Taxonomy" id="5857"/>
    <lineage>
        <taxon>Eukaryota</taxon>
        <taxon>Sar</taxon>
        <taxon>Alveolata</taxon>
        <taxon>Apicomplexa</taxon>
        <taxon>Aconoidasida</taxon>
        <taxon>Haemosporida</taxon>
        <taxon>Plasmodiidae</taxon>
        <taxon>Plasmodium</taxon>
        <taxon>Plasmodium (Plasmodium)</taxon>
    </lineage>
</organism>
<feature type="compositionally biased region" description="Polar residues" evidence="1">
    <location>
        <begin position="865"/>
        <end position="875"/>
    </location>
</feature>
<dbReference type="Gene3D" id="2.130.10.10">
    <property type="entry name" value="YVTN repeat-like/Quinoprotein amine dehydrogenase"/>
    <property type="match status" value="2"/>
</dbReference>
<feature type="transmembrane region" description="Helical" evidence="2">
    <location>
        <begin position="2117"/>
        <end position="2136"/>
    </location>
</feature>
<dbReference type="SUPFAM" id="SSF50978">
    <property type="entry name" value="WD40 repeat-like"/>
    <property type="match status" value="3"/>
</dbReference>
<name>A0A0D9QLG1_PLAFR</name>
<dbReference type="Proteomes" id="UP000054561">
    <property type="component" value="Unassembled WGS sequence"/>
</dbReference>
<feature type="region of interest" description="Disordered" evidence="1">
    <location>
        <begin position="854"/>
        <end position="875"/>
    </location>
</feature>
<keyword evidence="4" id="KW-1185">Reference proteome</keyword>
<feature type="compositionally biased region" description="Low complexity" evidence="1">
    <location>
        <begin position="1780"/>
        <end position="1796"/>
    </location>
</feature>
<dbReference type="InterPro" id="IPR015943">
    <property type="entry name" value="WD40/YVTN_repeat-like_dom_sf"/>
</dbReference>
<dbReference type="OMA" id="CIHGKES"/>
<dbReference type="VEuPathDB" id="PlasmoDB:AK88_02544"/>
<feature type="compositionally biased region" description="Basic and acidic residues" evidence="1">
    <location>
        <begin position="1761"/>
        <end position="1772"/>
    </location>
</feature>
<dbReference type="PANTHER" id="PTHR22848">
    <property type="entry name" value="WD40 REPEAT PROTEIN"/>
    <property type="match status" value="1"/>
</dbReference>
<feature type="region of interest" description="Disordered" evidence="1">
    <location>
        <begin position="318"/>
        <end position="344"/>
    </location>
</feature>
<feature type="compositionally biased region" description="Polar residues" evidence="1">
    <location>
        <begin position="335"/>
        <end position="344"/>
    </location>
</feature>
<dbReference type="GeneID" id="24267858"/>
<feature type="transmembrane region" description="Helical" evidence="2">
    <location>
        <begin position="2084"/>
        <end position="2105"/>
    </location>
</feature>
<protein>
    <recommendedName>
        <fullName evidence="5">WD repeat-containing protein</fullName>
    </recommendedName>
</protein>
<proteinExistence type="predicted"/>
<feature type="region of interest" description="Disordered" evidence="1">
    <location>
        <begin position="96"/>
        <end position="116"/>
    </location>
</feature>
<dbReference type="InterPro" id="IPR001680">
    <property type="entry name" value="WD40_rpt"/>
</dbReference>
<evidence type="ECO:0000256" key="2">
    <source>
        <dbReference type="SAM" id="Phobius"/>
    </source>
</evidence>
<dbReference type="RefSeq" id="XP_012335592.1">
    <property type="nucleotide sequence ID" value="XM_012480169.1"/>
</dbReference>
<keyword evidence="2" id="KW-1133">Transmembrane helix</keyword>
<evidence type="ECO:0000313" key="3">
    <source>
        <dbReference type="EMBL" id="KJP87788.1"/>
    </source>
</evidence>
<dbReference type="GO" id="GO:0000398">
    <property type="term" value="P:mRNA splicing, via spliceosome"/>
    <property type="evidence" value="ECO:0007669"/>
    <property type="project" value="InterPro"/>
</dbReference>
<evidence type="ECO:0008006" key="5">
    <source>
        <dbReference type="Google" id="ProtNLM"/>
    </source>
</evidence>
<feature type="region of interest" description="Disordered" evidence="1">
    <location>
        <begin position="1754"/>
        <end position="1819"/>
    </location>
</feature>
<keyword evidence="2" id="KW-0472">Membrane</keyword>
<accession>A0A0D9QLG1</accession>
<dbReference type="OrthoDB" id="338622at2759"/>
<dbReference type="InterPro" id="IPR045184">
    <property type="entry name" value="SMU1"/>
</dbReference>
<feature type="transmembrane region" description="Helical" evidence="2">
    <location>
        <begin position="2156"/>
        <end position="2175"/>
    </location>
</feature>
<sequence length="2655" mass="302261">MNEDLKLGSIIWPNFKSPFSISCYCMNEGCTVLSVGSYEGSIVLFKVVENVCSAPGGGSCANANVSFPVSNETCVTPVDRVGGVFVSPGGSYKEDFKKGTGGGDKLSAVGKHPDGNETAVSSTFAGEGEQGHNVHKASEVKLYVGEGRGKTEQLNADGTSAYVYSGGRSNVKLGEQAEGGEEERGNPAVESPENRINFLPYCILLNNNTNTCSNSIVQLCFGLSCSSLIECISKEILISLHLDNCLYFWSLDEGRCFKVVKGFNFFIYNLRVLPDRRFILLCGDKKVLLMDLWGNKNKEIIAQLTLDNYMEGSNYKKRGVEGEKGGRGSGGISGTVSNSTHGGNKASGTGISYFVGDSVDRHHSSSSSSWEMNERMVVNGGDGVAAGSWSVVTEASEQPHGSSLPYGSAAPGEGADEEGHEEDGSVPLKKKYAKRGYTNVGGGSLRHNVKRQTNSYATLEEQKFSAENVTGRNKTERSNNKEKLRICCIATGLVPYLKEDNQRSLIQCFKLLKRKLYGTYNKKKDEDFKRVALLDDEEELSGNNSSSDQNEEFEKMKQDGVKNKLNNLFNCPVFIVASLSNGDIICWDLTDFLIYYKGKCRFVIRIEKTELDLYNEIVSEIAENCIMDELLKINVHTSHDMNLKTHDRCLKCQDVYKQCNGLYVIEAKFISNLSPAEDWVEIATNGNSSRIGVIDSYVIILQETRLIIYERKEFSSMFVPLMDLFCPDYHQNSEKRKRRNPHWVGLQIVRRPLLKFSSGIFKSSGLKSKSFDVMQKLAKNVCGSIIAWTTEGNFYSYTLPLKFSSMFLSFQSNIKSFFLMKVNKKYLGSLKTPIPIVIYKERICRKRNMIGDKDEEGEENRASNHNEGGSNYNNSNKFRIKINDSTEMTPNYLKNNISMESIKSKAASNDQMMLSRDTFHEYMNVMKTSTMCRDTKGNKMNSIKYAKCKDDLLFLFISRKNPNRVVLFEGLLGAWFKTTNLEKVWLLPQRKRPMEGMKIVKNRNDMILRGKKKDSVKVVNPQVRGEDDNWDATAWLHMEHVLPPNIRRCSDLLTDLFQKKACSVRGKHVERGKLDSGGRSIVAYAIAERNNSIYIFLSFTNGHVLSALINSYGKSSRGKMMRNRAGKIINGMGSRLVRELPIPNYVLKKNVFITTLHCERDYLVGGSSKGDILIWDIRMFKLKKFIKACHFNYVRSIHSVIDENVPKKVDTCSLRKKTESFWVLSCDASNNLILFNLNESKYDENNFEYLFCKNDRCSIVITTDEESLRKKELDIRQKKKKKILFLNYMTHFFKKKGLYNNGKVTERKNHLLHLLKSKKDLRMKLMKGFYYATSGTMNKSVGDSKGSFFHVRRKIHKKSKGQHREIRNMINVCLYCSFRKLEKKNEINFKLINHVYINTFSSLLYITSMNNLVFIYDYGSGRFLRSLYDSDFAAMCVVPTETRHMKLGVDITSVRILNRVHTGGRKVNSVFGGEVDGWTSTDMNSDRSSGRGNDRRKVRSGGVAPGSISLAERGKEPSGEIYHCNPPRKSIYRAKVHGSAYGKHSCSYVVKSQVPVISYVLFRDSNLSKKAMPLTKFLFPFFLPPKCVHLCRELFSFLISFPSIPFSLCIHGKESTLSTLIPISTQIYYFSKMHSRKEGTCEGHVYVTISGGRRDKYEIQEKKKKEKFIFDSLNIDEPYIYNKKFKNKYFLSEEYKKKYLILGIKMGSLKRRCNDVMEFSKYKNLMMYRHDEGSSIFTVDPGVTSGVDLCETEEFQGGTEKTQRPNEGDMLKSIRGQTQSGSNSGSDGNSVVGGNSPERATFKEQPSGIHSQAEKGEGGVANSLIRNASSVKSSFPWHSLEDPKCVNTRARRKKYQMMQYNYYKDFRVRQRSVTRSTKWFLKYSDDEFSNYSSDKSSLYLYVKQDKVRRSRRLDPRGSNTHHVQSQVKSPVAHREFFFENNSVDVYCNSVYVKTLYCCFMLRFLSLWCGSSTGGRYDPSTLFNFRKYIIENLPESNSLNLFLLSYISMYPYDRSIRIQLQRFMCTVIANIKDKTLDKYAKTCTEILRINNKKKRIIEKNLDEISLYDTSGTYVITIIIPKVGSFFFYPFIYADEICLTLLLLLLVVKYHYLRKSKTFYTNANMITLIVHHICYYIFVDTQCLIEKENKFNRFKLFHFIHLLSLSFSITWDFHVLIQRGIFTSNMKNISYISFNLHLKKEDFNLNERMIDESYFKALKDYYVLGGSSAGATNALSASASASASASGGGAFSASASATVGPFAGDAMPIAGSDRTLGHSVSEINLKNYMDAFVGYTDKDKLGGEFESEREEQLSLNSYENIFSEVQSEGRSACHAKSNEVLEIGGTSGSVSSQGVGVGVVRQVSLSNRIHRVEAMSTGQSYYNELYELLCDENKIKMIQVKRKKSQINENNYINICHFILNIFDLYTLSMNNMSFLKILINTGRIEPYLFLKTLHYITSNVNKRVSYMNRILFLLIILIKNYKCMFILYMDVIIDILLNSLDPSNNVRILCLKLSTSLIYTLVKQYPICCFNKFTQRLAVANNMNKCIYLYDLKNAKKLKIFQGHKRDINCINFNTAGSCLASYSKLDLSFKIWNCTNAGLFSGFLKIQSKCARDIQLSRININYLFLSDHYIDITYKKKNEWALRREDNAVYLIYI</sequence>
<keyword evidence="2" id="KW-0812">Transmembrane</keyword>
<feature type="region of interest" description="Disordered" evidence="1">
    <location>
        <begin position="394"/>
        <end position="432"/>
    </location>
</feature>
<dbReference type="SMART" id="SM00320">
    <property type="entry name" value="WD40"/>
    <property type="match status" value="5"/>
</dbReference>
<dbReference type="InterPro" id="IPR036322">
    <property type="entry name" value="WD40_repeat_dom_sf"/>
</dbReference>
<feature type="region of interest" description="Disordered" evidence="1">
    <location>
        <begin position="1481"/>
        <end position="1506"/>
    </location>
</feature>
<feature type="transmembrane region" description="Helical" evidence="2">
    <location>
        <begin position="2469"/>
        <end position="2488"/>
    </location>
</feature>
<dbReference type="EMBL" id="KQ001669">
    <property type="protein sequence ID" value="KJP87788.1"/>
    <property type="molecule type" value="Genomic_DNA"/>
</dbReference>
<feature type="compositionally biased region" description="Basic and acidic residues" evidence="1">
    <location>
        <begin position="1484"/>
        <end position="1495"/>
    </location>
</feature>
<gene>
    <name evidence="3" type="ORF">AK88_02544</name>
</gene>
<evidence type="ECO:0000313" key="4">
    <source>
        <dbReference type="Proteomes" id="UP000054561"/>
    </source>
</evidence>
<evidence type="ECO:0000256" key="1">
    <source>
        <dbReference type="SAM" id="MobiDB-lite"/>
    </source>
</evidence>